<dbReference type="InParanoid" id="B7PPI4"/>
<sequence>MGPPTAPCRTCPSARGWLAGAGREGRAGPPARPKPLRGTRGLPSTTGRLTGTTWPQSGAGARRPSPAGPRARPLSRPPPSPRPRRTAEGGPSRPPDPPPPPRTRTWPGCPAVAAGRPP</sequence>
<dbReference type="VEuPathDB" id="VectorBase:ISCW018426"/>
<dbReference type="EnsemblMetazoa" id="ISCW018426-RA">
    <property type="protein sequence ID" value="ISCW018426-PA"/>
    <property type="gene ID" value="ISCW018426"/>
</dbReference>
<organism>
    <name type="scientific">Ixodes scapularis</name>
    <name type="common">Black-legged tick</name>
    <name type="synonym">Deer tick</name>
    <dbReference type="NCBI Taxonomy" id="6945"/>
    <lineage>
        <taxon>Eukaryota</taxon>
        <taxon>Metazoa</taxon>
        <taxon>Ecdysozoa</taxon>
        <taxon>Arthropoda</taxon>
        <taxon>Chelicerata</taxon>
        <taxon>Arachnida</taxon>
        <taxon>Acari</taxon>
        <taxon>Parasitiformes</taxon>
        <taxon>Ixodida</taxon>
        <taxon>Ixodoidea</taxon>
        <taxon>Ixodidae</taxon>
        <taxon>Ixodinae</taxon>
        <taxon>Ixodes</taxon>
    </lineage>
</organism>
<dbReference type="Proteomes" id="UP000001555">
    <property type="component" value="Unassembled WGS sequence"/>
</dbReference>
<evidence type="ECO:0000313" key="3">
    <source>
        <dbReference type="EnsemblMetazoa" id="ISCW018426-PA"/>
    </source>
</evidence>
<gene>
    <name evidence="2" type="ORF">IscW_ISCW018426</name>
</gene>
<dbReference type="EMBL" id="ABJB010039096">
    <property type="status" value="NOT_ANNOTATED_CDS"/>
    <property type="molecule type" value="Genomic_DNA"/>
</dbReference>
<feature type="non-terminal residue" evidence="2">
    <location>
        <position position="118"/>
    </location>
</feature>
<evidence type="ECO:0000256" key="1">
    <source>
        <dbReference type="SAM" id="MobiDB-lite"/>
    </source>
</evidence>
<evidence type="ECO:0000313" key="4">
    <source>
        <dbReference type="Proteomes" id="UP000001555"/>
    </source>
</evidence>
<proteinExistence type="predicted"/>
<reference evidence="2 4" key="1">
    <citation type="submission" date="2008-03" db="EMBL/GenBank/DDBJ databases">
        <title>Annotation of Ixodes scapularis.</title>
        <authorList>
            <consortium name="Ixodes scapularis Genome Project Consortium"/>
            <person name="Caler E."/>
            <person name="Hannick L.I."/>
            <person name="Bidwell S."/>
            <person name="Joardar V."/>
            <person name="Thiagarajan M."/>
            <person name="Amedeo P."/>
            <person name="Galinsky K.J."/>
            <person name="Schobel S."/>
            <person name="Inman J."/>
            <person name="Hostetler J."/>
            <person name="Miller J."/>
            <person name="Hammond M."/>
            <person name="Megy K."/>
            <person name="Lawson D."/>
            <person name="Kodira C."/>
            <person name="Sutton G."/>
            <person name="Meyer J."/>
            <person name="Hill C.A."/>
            <person name="Birren B."/>
            <person name="Nene V."/>
            <person name="Collins F."/>
            <person name="Alarcon-Chaidez F."/>
            <person name="Wikel S."/>
            <person name="Strausberg R."/>
        </authorList>
    </citation>
    <scope>NUCLEOTIDE SEQUENCE [LARGE SCALE GENOMIC DNA]</scope>
    <source>
        <strain evidence="4">Wikel</strain>
        <strain evidence="2">Wikel colony</strain>
    </source>
</reference>
<dbReference type="HOGENOM" id="CLU_2078895_0_0_1"/>
<feature type="compositionally biased region" description="Polar residues" evidence="1">
    <location>
        <begin position="42"/>
        <end position="56"/>
    </location>
</feature>
<feature type="compositionally biased region" description="Low complexity" evidence="1">
    <location>
        <begin position="57"/>
        <end position="74"/>
    </location>
</feature>
<keyword evidence="4" id="KW-1185">Reference proteome</keyword>
<reference evidence="3" key="2">
    <citation type="submission" date="2020-05" db="UniProtKB">
        <authorList>
            <consortium name="EnsemblMetazoa"/>
        </authorList>
    </citation>
    <scope>IDENTIFICATION</scope>
    <source>
        <strain evidence="3">wikel</strain>
    </source>
</reference>
<dbReference type="EMBL" id="ABJB011031984">
    <property type="status" value="NOT_ANNOTATED_CDS"/>
    <property type="molecule type" value="Genomic_DNA"/>
</dbReference>
<feature type="compositionally biased region" description="Pro residues" evidence="1">
    <location>
        <begin position="92"/>
        <end position="102"/>
    </location>
</feature>
<protein>
    <submittedName>
        <fullName evidence="2 3">Uncharacterized protein</fullName>
    </submittedName>
</protein>
<name>B7PPI4_IXOSC</name>
<accession>B7PPI4</accession>
<evidence type="ECO:0000313" key="2">
    <source>
        <dbReference type="EMBL" id="EEC08507.1"/>
    </source>
</evidence>
<dbReference type="AlphaFoldDB" id="B7PPI4"/>
<feature type="region of interest" description="Disordered" evidence="1">
    <location>
        <begin position="1"/>
        <end position="118"/>
    </location>
</feature>
<dbReference type="PaxDb" id="6945-B7PPI4"/>
<dbReference type="EMBL" id="DS758338">
    <property type="protein sequence ID" value="EEC08507.1"/>
    <property type="molecule type" value="Genomic_DNA"/>
</dbReference>